<comment type="caution">
    <text evidence="2">The sequence shown here is derived from an EMBL/GenBank/DDBJ whole genome shotgun (WGS) entry which is preliminary data.</text>
</comment>
<organism evidence="2 3">
    <name type="scientific">Antarcticimicrobium luteum</name>
    <dbReference type="NCBI Taxonomy" id="2547397"/>
    <lineage>
        <taxon>Bacteria</taxon>
        <taxon>Pseudomonadati</taxon>
        <taxon>Pseudomonadota</taxon>
        <taxon>Alphaproteobacteria</taxon>
        <taxon>Rhodobacterales</taxon>
        <taxon>Paracoccaceae</taxon>
        <taxon>Antarcticimicrobium</taxon>
    </lineage>
</organism>
<evidence type="ECO:0000313" key="2">
    <source>
        <dbReference type="EMBL" id="TDK49799.1"/>
    </source>
</evidence>
<dbReference type="InterPro" id="IPR016032">
    <property type="entry name" value="Sig_transdc_resp-reg_C-effctor"/>
</dbReference>
<dbReference type="Gene3D" id="1.10.10.10">
    <property type="entry name" value="Winged helix-like DNA-binding domain superfamily/Winged helix DNA-binding domain"/>
    <property type="match status" value="1"/>
</dbReference>
<evidence type="ECO:0000313" key="3">
    <source>
        <dbReference type="Proteomes" id="UP000295301"/>
    </source>
</evidence>
<dbReference type="SUPFAM" id="SSF46894">
    <property type="entry name" value="C-terminal effector domain of the bipartite response regulators"/>
    <property type="match status" value="1"/>
</dbReference>
<protein>
    <submittedName>
        <fullName evidence="2">LuxR family transcriptional regulator</fullName>
    </submittedName>
</protein>
<accession>A0A4R5VC79</accession>
<sequence length="381" mass="42203">MTRFDAKDIAHLTAIISAAGLDRSRWQDFVDLLHHMTGARVHIAGLDVRTGLDLGITCAGYDPDWLKSYEDHYGALNSWMDGITQKTVGSVYNVIDLCPREDLERTEFYSDWIRPQEDILGGGASMLFQEQSRMFVLGGNLRRRDIDRLEDNWLRLARILTPHLMNALEVNRLLAGKSLETYALGANGGDRPTAVLAINADRQILFANGPSEALLERGETVRQDFHGRLSFCGSSGRPFQKALSAFGQSRVFPPQTFEILGSGLIPRFHCRICAIEPDELDFSPLGLLQSTGESALLITLALVSSDAVVAQRLSAQYRLSPKECKIALNIASGASVRAIADENRTSVNTVRNQLRSAMVKLGVNKQLDLTRIVEHTRILTI</sequence>
<name>A0A4R5VC79_9RHOB</name>
<dbReference type="GO" id="GO:0003677">
    <property type="term" value="F:DNA binding"/>
    <property type="evidence" value="ECO:0007669"/>
    <property type="project" value="InterPro"/>
</dbReference>
<dbReference type="RefSeq" id="WP_133359203.1">
    <property type="nucleotide sequence ID" value="NZ_SMUV01000060.1"/>
</dbReference>
<dbReference type="GO" id="GO:0006355">
    <property type="term" value="P:regulation of DNA-templated transcription"/>
    <property type="evidence" value="ECO:0007669"/>
    <property type="project" value="InterPro"/>
</dbReference>
<dbReference type="SMART" id="SM00421">
    <property type="entry name" value="HTH_LUXR"/>
    <property type="match status" value="1"/>
</dbReference>
<dbReference type="EMBL" id="SMUV01000060">
    <property type="protein sequence ID" value="TDK49799.1"/>
    <property type="molecule type" value="Genomic_DNA"/>
</dbReference>
<dbReference type="OrthoDB" id="4457864at2"/>
<keyword evidence="3" id="KW-1185">Reference proteome</keyword>
<reference evidence="2 3" key="1">
    <citation type="submission" date="2019-03" db="EMBL/GenBank/DDBJ databases">
        <title>Ruegeria lutea sp. nov., a novel strain, isolated from marine sediment, the Masan Bay, South Korea.</title>
        <authorList>
            <person name="Kim J."/>
            <person name="Kim D.-Y."/>
            <person name="Lee S.-S."/>
        </authorList>
    </citation>
    <scope>NUCLEOTIDE SEQUENCE [LARGE SCALE GENOMIC DNA]</scope>
    <source>
        <strain evidence="2 3">318-1</strain>
    </source>
</reference>
<dbReference type="Proteomes" id="UP000295301">
    <property type="component" value="Unassembled WGS sequence"/>
</dbReference>
<gene>
    <name evidence="2" type="ORF">E1832_07905</name>
</gene>
<dbReference type="InterPro" id="IPR036388">
    <property type="entry name" value="WH-like_DNA-bd_sf"/>
</dbReference>
<dbReference type="PROSITE" id="PS50043">
    <property type="entry name" value="HTH_LUXR_2"/>
    <property type="match status" value="1"/>
</dbReference>
<dbReference type="InterPro" id="IPR000792">
    <property type="entry name" value="Tscrpt_reg_LuxR_C"/>
</dbReference>
<evidence type="ECO:0000259" key="1">
    <source>
        <dbReference type="PROSITE" id="PS50043"/>
    </source>
</evidence>
<feature type="domain" description="HTH luxR-type" evidence="1">
    <location>
        <begin position="312"/>
        <end position="377"/>
    </location>
</feature>
<proteinExistence type="predicted"/>
<dbReference type="Pfam" id="PF00196">
    <property type="entry name" value="GerE"/>
    <property type="match status" value="1"/>
</dbReference>
<dbReference type="AlphaFoldDB" id="A0A4R5VC79"/>